<dbReference type="KEGG" id="vg:16747406"/>
<name>U3GPJ1_9BETA</name>
<dbReference type="Proteomes" id="UP000243849">
    <property type="component" value="Segment"/>
</dbReference>
<accession>U3GPJ1</accession>
<reference evidence="1 2" key="1">
    <citation type="submission" date="2013-05" db="EMBL/GenBank/DDBJ databases">
        <title>Genome organization and molecular characterization of porcine cytomegalovirus.</title>
        <authorList>
            <person name="Gu W."/>
            <person name="Zhou L."/>
            <person name="Ge X."/>
            <person name="Guo X."/>
            <person name="Yang H."/>
        </authorList>
    </citation>
    <scope>NUCLEOTIDE SEQUENCE [LARGE SCALE GENOMIC DNA]</scope>
    <source>
        <strain evidence="1 2">BJ09</strain>
    </source>
</reference>
<dbReference type="RefSeq" id="YP_008492956.1">
    <property type="nucleotide sequence ID" value="NC_022233.1"/>
</dbReference>
<dbReference type="EMBL" id="KF017583">
    <property type="protein sequence ID" value="AGT99211.1"/>
    <property type="molecule type" value="Genomic_DNA"/>
</dbReference>
<protein>
    <submittedName>
        <fullName evidence="1">Protein U13</fullName>
    </submittedName>
</protein>
<evidence type="ECO:0000313" key="2">
    <source>
        <dbReference type="Proteomes" id="UP000243849"/>
    </source>
</evidence>
<evidence type="ECO:0000313" key="1">
    <source>
        <dbReference type="EMBL" id="AGT99211.1"/>
    </source>
</evidence>
<keyword evidence="2" id="KW-1185">Reference proteome</keyword>
<organism evidence="1 2">
    <name type="scientific">Suid betaherpesvirus 2</name>
    <dbReference type="NCBI Taxonomy" id="1608255"/>
    <lineage>
        <taxon>Viruses</taxon>
        <taxon>Duplodnaviria</taxon>
        <taxon>Heunggongvirae</taxon>
        <taxon>Peploviricota</taxon>
        <taxon>Herviviricetes</taxon>
        <taxon>Herpesvirales</taxon>
        <taxon>Orthoherpesviridae</taxon>
        <taxon>Betaherpesvirinae</taxon>
        <taxon>Roseolovirus</taxon>
        <taxon>Roseolovirus suidbeta2</taxon>
    </lineage>
</organism>
<sequence>MNNIPSYVKIRHRITILCKKDQKFFICLKDKGLLKAKIIVRKCPGGNAVKRVNHDHNYDLLSKEDDILQAIRMCDNGNIWLTDTNEPPNPNMIETTEDSRTRIDPEFIEDDITLSSSSPFQELDPLTLSQYLR</sequence>
<gene>
    <name evidence="1" type="primary">U13</name>
</gene>
<dbReference type="GeneID" id="16747406"/>
<proteinExistence type="predicted"/>